<gene>
    <name evidence="4" type="ORF">LYNGBM3L_11640</name>
</gene>
<dbReference type="eggNOG" id="COG3209">
    <property type="taxonomic scope" value="Bacteria"/>
</dbReference>
<name>F4XKL4_9CYAN</name>
<accession>F4XKL4</accession>
<feature type="domain" description="Teneurin-like YD-shell" evidence="3">
    <location>
        <begin position="524"/>
        <end position="770"/>
    </location>
</feature>
<reference evidence="5" key="1">
    <citation type="journal article" date="2011" name="Proc. Natl. Acad. Sci. U.S.A.">
        <title>Genomic insights into the physiology and ecology of the marine filamentous cyanobacterium Lyngbya majuscula.</title>
        <authorList>
            <person name="Jones A.C."/>
            <person name="Monroe E.A."/>
            <person name="Podell S."/>
            <person name="Hess W.R."/>
            <person name="Klages S."/>
            <person name="Esquenazi E."/>
            <person name="Niessen S."/>
            <person name="Hoover H."/>
            <person name="Rothmann M."/>
            <person name="Lasken R.S."/>
            <person name="Yates J.R.III."/>
            <person name="Reinhardt R."/>
            <person name="Kube M."/>
            <person name="Burkart M.D."/>
            <person name="Allen E.E."/>
            <person name="Dorrestein P.C."/>
            <person name="Gerwick W.H."/>
            <person name="Gerwick L."/>
        </authorList>
    </citation>
    <scope>NUCLEOTIDE SEQUENCE [LARGE SCALE GENOMIC DNA]</scope>
    <source>
        <strain evidence="5">3L</strain>
    </source>
</reference>
<dbReference type="InterPro" id="IPR056823">
    <property type="entry name" value="TEN-like_YD-shell"/>
</dbReference>
<keyword evidence="1" id="KW-0677">Repeat</keyword>
<feature type="region of interest" description="Disordered" evidence="2">
    <location>
        <begin position="169"/>
        <end position="194"/>
    </location>
</feature>
<dbReference type="Gene3D" id="2.180.10.10">
    <property type="entry name" value="RHS repeat-associated core"/>
    <property type="match status" value="2"/>
</dbReference>
<dbReference type="PANTHER" id="PTHR32305">
    <property type="match status" value="1"/>
</dbReference>
<dbReference type="HOGENOM" id="CLU_298239_0_0_3"/>
<evidence type="ECO:0000256" key="2">
    <source>
        <dbReference type="SAM" id="MobiDB-lite"/>
    </source>
</evidence>
<proteinExistence type="predicted"/>
<dbReference type="PANTHER" id="PTHR32305:SF15">
    <property type="entry name" value="PROTEIN RHSA-RELATED"/>
    <property type="match status" value="1"/>
</dbReference>
<dbReference type="Pfam" id="PF25023">
    <property type="entry name" value="TEN_YD-shell"/>
    <property type="match status" value="1"/>
</dbReference>
<feature type="compositionally biased region" description="Basic residues" evidence="2">
    <location>
        <begin position="172"/>
        <end position="185"/>
    </location>
</feature>
<keyword evidence="5" id="KW-1185">Reference proteome</keyword>
<evidence type="ECO:0000313" key="4">
    <source>
        <dbReference type="EMBL" id="EGJ34869.1"/>
    </source>
</evidence>
<dbReference type="Proteomes" id="UP000003959">
    <property type="component" value="Unassembled WGS sequence"/>
</dbReference>
<evidence type="ECO:0000256" key="1">
    <source>
        <dbReference type="ARBA" id="ARBA00022737"/>
    </source>
</evidence>
<sequence length="1008" mass="115426">MTKVTKNLHGRLVRVKHRDSLEDNNWVETIFRYDDLGRVARVGDGEANPKVVRYEYNNSGLVTKMTYPTNTPTEIEYSYDYLGRRCEIKNKSSNRVYATNYQYNLEHQLVSRTLNPEIDPYDEIIKYDFQERPIDKDYKANSDSYFQQQLEYLPGFLSQIPVNQLENGLDRRTRRRRGLGRRKASNNKIFPSRTSVSNPKFKANRGLAAFQSDLDFETDLYLEDNRYCTVFTDDDSGTTLITLHFTTFLPNLKFRFTYQSVFGGYKIEVLGQDNMFLRVSNGRFIAGTENNASLFLLEEYGEGFRLKQLLDPDQYWGLDDEYQVIFVESHNAVTMYKDALPQAPEGYLFCQLNFPPSPSMDLEMTMIEGVDSMGFRTYFLVVNYGQYPRTRFCIEEVINMPDRFMIRVLDGDAKDWRLAVQYPPNREVKSLSGTTGATCQFNADPLGPGLDYYQFRTVMVFPDEEYIEVYNNQAVRGSFSSAWWFRIGEPSPGSPSLQSAQALLNATYKSDFIVNTKFQGSKYNFKNLDVVYNYDYLGRLITSAKDSETSYQYDHNGNLNQINGSNYEYFSGSNKLQRIVDNGQTIREVEDYDELGNITVMTNSEGQQVTLTRRVLGDLVNGVQIQGGSSITLQYDGLGRRVKKQSTTTEEYIYGRGKLPLVVKGVAGVEELLYIYDGDSIIGFEENGNTTYLLSDHLGSTRVAIDSNNNSLCSFEYDDFGKTVVAPSSENEAQKVSFRYAGQWWDEDLQLYHYHSRFYDPDLRRFISIDPAREGFSPYVYVGNNPINRIDPSGLFSFKKRSGSYDLLSAQSDKKSEKKGKFDIIKEMFGEAKERLSELEIPGKTEDSQSEYTISSELFDQNNYGSQLQNTTSGIRPETRLHETYIGTTAFSSADSPRFTLASYLEPQRNLIEAGDINSVLQFSQLDYAIEPDFQAMLQTPESKAMNDSFEQMTTNIPPSSYTQGDKEIAVTPLLRDKVELILARRAAETGRFLTKAEEEEIREMLGI</sequence>
<organism evidence="4 5">
    <name type="scientific">Moorena producens 3L</name>
    <dbReference type="NCBI Taxonomy" id="489825"/>
    <lineage>
        <taxon>Bacteria</taxon>
        <taxon>Bacillati</taxon>
        <taxon>Cyanobacteriota</taxon>
        <taxon>Cyanophyceae</taxon>
        <taxon>Coleofasciculales</taxon>
        <taxon>Coleofasciculaceae</taxon>
        <taxon>Moorena</taxon>
    </lineage>
</organism>
<evidence type="ECO:0000259" key="3">
    <source>
        <dbReference type="Pfam" id="PF25023"/>
    </source>
</evidence>
<dbReference type="InterPro" id="IPR022385">
    <property type="entry name" value="Rhs_assc_core"/>
</dbReference>
<dbReference type="NCBIfam" id="TIGR03696">
    <property type="entry name" value="Rhs_assc_core"/>
    <property type="match status" value="1"/>
</dbReference>
<protein>
    <submittedName>
        <fullName evidence="4">Rhs family protein</fullName>
    </submittedName>
</protein>
<dbReference type="AlphaFoldDB" id="F4XKL4"/>
<evidence type="ECO:0000313" key="5">
    <source>
        <dbReference type="Proteomes" id="UP000003959"/>
    </source>
</evidence>
<dbReference type="InterPro" id="IPR050708">
    <property type="entry name" value="T6SS_VgrG/RHS"/>
</dbReference>
<dbReference type="EMBL" id="GL890825">
    <property type="protein sequence ID" value="EGJ34869.1"/>
    <property type="molecule type" value="Genomic_DNA"/>
</dbReference>